<reference evidence="2" key="1">
    <citation type="submission" date="2022-12" db="EMBL/GenBank/DDBJ databases">
        <authorList>
            <person name="Petersen C."/>
        </authorList>
    </citation>
    <scope>NUCLEOTIDE SEQUENCE</scope>
    <source>
        <strain evidence="2">IBT 3081</strain>
    </source>
</reference>
<dbReference type="Proteomes" id="UP001147752">
    <property type="component" value="Unassembled WGS sequence"/>
</dbReference>
<dbReference type="GeneID" id="81457165"/>
<feature type="compositionally biased region" description="Basic and acidic residues" evidence="1">
    <location>
        <begin position="37"/>
        <end position="52"/>
    </location>
</feature>
<proteinExistence type="predicted"/>
<evidence type="ECO:0000313" key="2">
    <source>
        <dbReference type="EMBL" id="KAJ5382341.1"/>
    </source>
</evidence>
<reference evidence="2" key="2">
    <citation type="journal article" date="2023" name="IMA Fungus">
        <title>Comparative genomic study of the Penicillium genus elucidates a diverse pangenome and 15 lateral gene transfer events.</title>
        <authorList>
            <person name="Petersen C."/>
            <person name="Sorensen T."/>
            <person name="Nielsen M.R."/>
            <person name="Sondergaard T.E."/>
            <person name="Sorensen J.L."/>
            <person name="Fitzpatrick D.A."/>
            <person name="Frisvad J.C."/>
            <person name="Nielsen K.L."/>
        </authorList>
    </citation>
    <scope>NUCLEOTIDE SEQUENCE</scope>
    <source>
        <strain evidence="2">IBT 3081</strain>
    </source>
</reference>
<comment type="caution">
    <text evidence="2">The sequence shown here is derived from an EMBL/GenBank/DDBJ whole genome shotgun (WGS) entry which is preliminary data.</text>
</comment>
<feature type="region of interest" description="Disordered" evidence="1">
    <location>
        <begin position="127"/>
        <end position="172"/>
    </location>
</feature>
<protein>
    <submittedName>
        <fullName evidence="2">Uncharacterized protein</fullName>
    </submittedName>
</protein>
<dbReference type="OrthoDB" id="4356888at2759"/>
<accession>A0A9W9SPR2</accession>
<sequence>MSTPEDNDTNRAESNETSNPGPSTEPPISGIRASTQHHADNTGRADPTRRTEIYTGNPNPSHASRLTDEEQQRLDALAADSNGGAIFVTYDLVHRIDTLMADGTRRTDEALMQYLFQDDTWEAVDPGNINDTGTRGPDMNGNGNGRQDECEFKLPNGTEGSHEEELRQQRGG</sequence>
<dbReference type="AlphaFoldDB" id="A0A9W9SPR2"/>
<feature type="compositionally biased region" description="Basic and acidic residues" evidence="1">
    <location>
        <begin position="160"/>
        <end position="172"/>
    </location>
</feature>
<keyword evidence="3" id="KW-1185">Reference proteome</keyword>
<feature type="region of interest" description="Disordered" evidence="1">
    <location>
        <begin position="1"/>
        <end position="70"/>
    </location>
</feature>
<evidence type="ECO:0000256" key="1">
    <source>
        <dbReference type="SAM" id="MobiDB-lite"/>
    </source>
</evidence>
<evidence type="ECO:0000313" key="3">
    <source>
        <dbReference type="Proteomes" id="UP001147752"/>
    </source>
</evidence>
<feature type="compositionally biased region" description="Polar residues" evidence="1">
    <location>
        <begin position="54"/>
        <end position="64"/>
    </location>
</feature>
<gene>
    <name evidence="2" type="ORF">N7517_000252</name>
</gene>
<organism evidence="2 3">
    <name type="scientific">Penicillium concentricum</name>
    <dbReference type="NCBI Taxonomy" id="293559"/>
    <lineage>
        <taxon>Eukaryota</taxon>
        <taxon>Fungi</taxon>
        <taxon>Dikarya</taxon>
        <taxon>Ascomycota</taxon>
        <taxon>Pezizomycotina</taxon>
        <taxon>Eurotiomycetes</taxon>
        <taxon>Eurotiomycetidae</taxon>
        <taxon>Eurotiales</taxon>
        <taxon>Aspergillaceae</taxon>
        <taxon>Penicillium</taxon>
    </lineage>
</organism>
<dbReference type="RefSeq" id="XP_056582117.1">
    <property type="nucleotide sequence ID" value="XM_056717982.1"/>
</dbReference>
<name>A0A9W9SPR2_9EURO</name>
<dbReference type="EMBL" id="JAPZBT010000001">
    <property type="protein sequence ID" value="KAJ5382341.1"/>
    <property type="molecule type" value="Genomic_DNA"/>
</dbReference>